<dbReference type="PATRIC" id="fig|1246626.3.peg.2432"/>
<dbReference type="AlphaFoldDB" id="A0A060M4L2"/>
<dbReference type="InterPro" id="IPR025944">
    <property type="entry name" value="Sigma_54_int_dom_CS"/>
</dbReference>
<keyword evidence="4" id="KW-0804">Transcription</keyword>
<dbReference type="SUPFAM" id="SSF55785">
    <property type="entry name" value="PYP-like sensor domain (PAS domain)"/>
    <property type="match status" value="2"/>
</dbReference>
<evidence type="ECO:0000313" key="8">
    <source>
        <dbReference type="Proteomes" id="UP000027142"/>
    </source>
</evidence>
<accession>A0A060M4L2</accession>
<sequence>MNTILFIDDGPDAFPLLRCLMHLPMFTVAAIHSKTAKISDFAAEHNIDLVDEQSCKQYDFTIIQRHTKIDKTEDNVWSYEEVWAVISAEFSKQSLMQKAIDSIDDGVIIVKADYTVMYLNDAAAEMADVNRQESVGQAIQSLLPTSGLPRVIERQQPEYNQLQTFTNGTKIVTTRMPLSTKGNITGAIAVFKDVTEARQMAEQITDLNRMREMLEAIINSSNDAISVVDEYGVGLLINPAYKKITGLTEEQVIGKPATTDISEGESIHMQVLQTQRPVRGARLKLGPAKRDVIVNVAPIMVDKKLKGSIGVIHDVSELNSLMGELKQAKKKIASLESHYTFQDILGQSSGIQHAIAQGKLGANTALPILLLGETGTGKELFAHAIHYESERRHQPFVRVNCAALTETLLESELFGYEQGAFSGALRTGKKGLFEEAGEGSIFLDEVGEMSLQTQAKLLRVLQESEVVRVGGTKPIKIKARVIAATNVDLQLFMSIKRFREDLYYRLNTLPIYIPPLRERIEDIPILALRLIEKINEDYGRNIRNLSEYALAQLQQYTWPGNIRELENVLAREMIYKNLGETEIDFVAHADISMLKPGSAPKVDRTKPEKLEQFLAEQERGFLLETLAHVDYVKTEAAKRLGISVRSLYYKLEKYGIE</sequence>
<feature type="domain" description="PAS" evidence="6">
    <location>
        <begin position="92"/>
        <end position="158"/>
    </location>
</feature>
<dbReference type="FunFam" id="3.40.50.300:FF:000006">
    <property type="entry name" value="DNA-binding transcriptional regulator NtrC"/>
    <property type="match status" value="1"/>
</dbReference>
<dbReference type="Gene3D" id="3.40.50.300">
    <property type="entry name" value="P-loop containing nucleotide triphosphate hydrolases"/>
    <property type="match status" value="1"/>
</dbReference>
<evidence type="ECO:0000313" key="7">
    <source>
        <dbReference type="EMBL" id="AIC95009.1"/>
    </source>
</evidence>
<keyword evidence="2" id="KW-0067">ATP-binding</keyword>
<dbReference type="SUPFAM" id="SSF52540">
    <property type="entry name" value="P-loop containing nucleoside triphosphate hydrolases"/>
    <property type="match status" value="1"/>
</dbReference>
<organism evidence="7 8">
    <name type="scientific">Shouchella lehensis G1</name>
    <dbReference type="NCBI Taxonomy" id="1246626"/>
    <lineage>
        <taxon>Bacteria</taxon>
        <taxon>Bacillati</taxon>
        <taxon>Bacillota</taxon>
        <taxon>Bacilli</taxon>
        <taxon>Bacillales</taxon>
        <taxon>Bacillaceae</taxon>
        <taxon>Shouchella</taxon>
    </lineage>
</organism>
<dbReference type="PRINTS" id="PR01590">
    <property type="entry name" value="HTHFIS"/>
</dbReference>
<evidence type="ECO:0000259" key="5">
    <source>
        <dbReference type="PROSITE" id="PS50045"/>
    </source>
</evidence>
<dbReference type="Pfam" id="PF25601">
    <property type="entry name" value="AAA_lid_14"/>
    <property type="match status" value="1"/>
</dbReference>
<dbReference type="InterPro" id="IPR058031">
    <property type="entry name" value="AAA_lid_NorR"/>
</dbReference>
<dbReference type="InterPro" id="IPR027417">
    <property type="entry name" value="P-loop_NTPase"/>
</dbReference>
<dbReference type="Gene3D" id="1.10.8.60">
    <property type="match status" value="1"/>
</dbReference>
<evidence type="ECO:0000256" key="1">
    <source>
        <dbReference type="ARBA" id="ARBA00022741"/>
    </source>
</evidence>
<evidence type="ECO:0000256" key="2">
    <source>
        <dbReference type="ARBA" id="ARBA00022840"/>
    </source>
</evidence>
<feature type="domain" description="Sigma-54 factor interaction" evidence="5">
    <location>
        <begin position="344"/>
        <end position="574"/>
    </location>
</feature>
<dbReference type="PANTHER" id="PTHR32071">
    <property type="entry name" value="TRANSCRIPTIONAL REGULATORY PROTEIN"/>
    <property type="match status" value="1"/>
</dbReference>
<dbReference type="Pfam" id="PF00158">
    <property type="entry name" value="Sigma54_activat"/>
    <property type="match status" value="1"/>
</dbReference>
<dbReference type="SMART" id="SM00091">
    <property type="entry name" value="PAS"/>
    <property type="match status" value="2"/>
</dbReference>
<keyword evidence="1" id="KW-0547">Nucleotide-binding</keyword>
<dbReference type="EMBL" id="CP003923">
    <property type="protein sequence ID" value="AIC95009.1"/>
    <property type="molecule type" value="Genomic_DNA"/>
</dbReference>
<dbReference type="InterPro" id="IPR009057">
    <property type="entry name" value="Homeodomain-like_sf"/>
</dbReference>
<dbReference type="GO" id="GO:0006355">
    <property type="term" value="P:regulation of DNA-templated transcription"/>
    <property type="evidence" value="ECO:0007669"/>
    <property type="project" value="InterPro"/>
</dbReference>
<dbReference type="OrthoDB" id="9771372at2"/>
<evidence type="ECO:0000259" key="6">
    <source>
        <dbReference type="PROSITE" id="PS50112"/>
    </source>
</evidence>
<dbReference type="SUPFAM" id="SSF46689">
    <property type="entry name" value="Homeodomain-like"/>
    <property type="match status" value="1"/>
</dbReference>
<dbReference type="InterPro" id="IPR000014">
    <property type="entry name" value="PAS"/>
</dbReference>
<dbReference type="InterPro" id="IPR013767">
    <property type="entry name" value="PAS_fold"/>
</dbReference>
<dbReference type="SMART" id="SM00382">
    <property type="entry name" value="AAA"/>
    <property type="match status" value="1"/>
</dbReference>
<proteinExistence type="predicted"/>
<dbReference type="PROSITE" id="PS00688">
    <property type="entry name" value="SIGMA54_INTERACT_3"/>
    <property type="match status" value="1"/>
</dbReference>
<dbReference type="GO" id="GO:0043565">
    <property type="term" value="F:sequence-specific DNA binding"/>
    <property type="evidence" value="ECO:0007669"/>
    <property type="project" value="InterPro"/>
</dbReference>
<keyword evidence="3" id="KW-0805">Transcription regulation</keyword>
<dbReference type="NCBIfam" id="TIGR00229">
    <property type="entry name" value="sensory_box"/>
    <property type="match status" value="1"/>
</dbReference>
<gene>
    <name evidence="7" type="ORF">BleG1_2433</name>
</gene>
<dbReference type="GO" id="GO:0005524">
    <property type="term" value="F:ATP binding"/>
    <property type="evidence" value="ECO:0007669"/>
    <property type="project" value="UniProtKB-KW"/>
</dbReference>
<dbReference type="InterPro" id="IPR003593">
    <property type="entry name" value="AAA+_ATPase"/>
</dbReference>
<dbReference type="Proteomes" id="UP000027142">
    <property type="component" value="Chromosome"/>
</dbReference>
<name>A0A060M4L2_9BACI</name>
<dbReference type="RefSeq" id="WP_038481227.1">
    <property type="nucleotide sequence ID" value="NZ_CP003923.1"/>
</dbReference>
<reference evidence="7 8" key="1">
    <citation type="journal article" date="2014" name="Gene">
        <title>A comparative genomic analysis of the alkalitolerant soil bacterium Bacillus lehensis G1.</title>
        <authorList>
            <person name="Noor Y.M."/>
            <person name="Samsulrizal N.H."/>
            <person name="Jema'on N.A."/>
            <person name="Low K.O."/>
            <person name="Ramli A.N."/>
            <person name="Alias N.I."/>
            <person name="Damis S.I."/>
            <person name="Fuzi S.F."/>
            <person name="Isa M.N."/>
            <person name="Murad A.M."/>
            <person name="Raih M.F."/>
            <person name="Bakar F.D."/>
            <person name="Najimudin N."/>
            <person name="Mahadi N.M."/>
            <person name="Illias R.M."/>
        </authorList>
    </citation>
    <scope>NUCLEOTIDE SEQUENCE [LARGE SCALE GENOMIC DNA]</scope>
    <source>
        <strain evidence="7 8">G1</strain>
    </source>
</reference>
<dbReference type="InterPro" id="IPR002078">
    <property type="entry name" value="Sigma_54_int"/>
</dbReference>
<dbReference type="Pfam" id="PF00989">
    <property type="entry name" value="PAS"/>
    <property type="match status" value="1"/>
</dbReference>
<dbReference type="InterPro" id="IPR002197">
    <property type="entry name" value="HTH_Fis"/>
</dbReference>
<dbReference type="PROSITE" id="PS50045">
    <property type="entry name" value="SIGMA54_INTERACT_4"/>
    <property type="match status" value="1"/>
</dbReference>
<feature type="domain" description="PAS" evidence="6">
    <location>
        <begin position="210"/>
        <end position="261"/>
    </location>
</feature>
<dbReference type="CDD" id="cd00130">
    <property type="entry name" value="PAS"/>
    <property type="match status" value="1"/>
</dbReference>
<dbReference type="PROSITE" id="PS00675">
    <property type="entry name" value="SIGMA54_INTERACT_1"/>
    <property type="match status" value="1"/>
</dbReference>
<dbReference type="Pfam" id="PF02954">
    <property type="entry name" value="HTH_8"/>
    <property type="match status" value="1"/>
</dbReference>
<dbReference type="HOGENOM" id="CLU_000445_8_1_9"/>
<dbReference type="Gene3D" id="3.30.450.20">
    <property type="entry name" value="PAS domain"/>
    <property type="match status" value="2"/>
</dbReference>
<dbReference type="InterPro" id="IPR025662">
    <property type="entry name" value="Sigma_54_int_dom_ATP-bd_1"/>
</dbReference>
<protein>
    <submittedName>
        <fullName evidence="7">Sigma L-dependent transcriptional regulator</fullName>
    </submittedName>
</protein>
<evidence type="ECO:0000256" key="4">
    <source>
        <dbReference type="ARBA" id="ARBA00023163"/>
    </source>
</evidence>
<dbReference type="InterPro" id="IPR035965">
    <property type="entry name" value="PAS-like_dom_sf"/>
</dbReference>
<dbReference type="KEGG" id="ble:BleG1_2433"/>
<dbReference type="CDD" id="cd00009">
    <property type="entry name" value="AAA"/>
    <property type="match status" value="1"/>
</dbReference>
<dbReference type="Pfam" id="PF13426">
    <property type="entry name" value="PAS_9"/>
    <property type="match status" value="1"/>
</dbReference>
<dbReference type="PANTHER" id="PTHR32071:SF121">
    <property type="entry name" value="SIGMA L-DEPENDENT TRANSCRIPTIONAL REGULATOR YQIR-RELATED"/>
    <property type="match status" value="1"/>
</dbReference>
<evidence type="ECO:0000256" key="3">
    <source>
        <dbReference type="ARBA" id="ARBA00023015"/>
    </source>
</evidence>
<dbReference type="STRING" id="1246626.BleG1_2433"/>
<dbReference type="eggNOG" id="COG3829">
    <property type="taxonomic scope" value="Bacteria"/>
</dbReference>
<dbReference type="PROSITE" id="PS50112">
    <property type="entry name" value="PAS"/>
    <property type="match status" value="2"/>
</dbReference>
<dbReference type="Gene3D" id="1.10.10.60">
    <property type="entry name" value="Homeodomain-like"/>
    <property type="match status" value="1"/>
</dbReference>
<keyword evidence="8" id="KW-1185">Reference proteome</keyword>